<accession>A0A835RAR0</accession>
<keyword evidence="2" id="KW-1185">Reference proteome</keyword>
<comment type="caution">
    <text evidence="1">The sequence shown here is derived from an EMBL/GenBank/DDBJ whole genome shotgun (WGS) entry which is preliminary data.</text>
</comment>
<evidence type="ECO:0000313" key="2">
    <source>
        <dbReference type="Proteomes" id="UP000636800"/>
    </source>
</evidence>
<sequence>MGPNFRRPCRNPESSMPASRLPDVLLVPRIELIYDPSFPLKYPEPRSRTKRKRCTVRLCLVILSFMSCPGPKGRASQRKMVPIAGVSMIPLTRFVQGCNDTAFKFRSFEIRNRFWKVAPNHAGRMKMEVLSMFRFSSPSGNHQRRVRRS</sequence>
<protein>
    <submittedName>
        <fullName evidence="1">Uncharacterized protein</fullName>
    </submittedName>
</protein>
<dbReference type="EMBL" id="JADCNL010000004">
    <property type="protein sequence ID" value="KAG0484515.1"/>
    <property type="molecule type" value="Genomic_DNA"/>
</dbReference>
<name>A0A835RAR0_VANPL</name>
<dbReference type="AlphaFoldDB" id="A0A835RAR0"/>
<proteinExistence type="predicted"/>
<dbReference type="Proteomes" id="UP000636800">
    <property type="component" value="Unassembled WGS sequence"/>
</dbReference>
<reference evidence="1 2" key="1">
    <citation type="journal article" date="2020" name="Nat. Food">
        <title>A phased Vanilla planifolia genome enables genetic improvement of flavour and production.</title>
        <authorList>
            <person name="Hasing T."/>
            <person name="Tang H."/>
            <person name="Brym M."/>
            <person name="Khazi F."/>
            <person name="Huang T."/>
            <person name="Chambers A.H."/>
        </authorList>
    </citation>
    <scope>NUCLEOTIDE SEQUENCE [LARGE SCALE GENOMIC DNA]</scope>
    <source>
        <tissue evidence="1">Leaf</tissue>
    </source>
</reference>
<gene>
    <name evidence="1" type="ORF">HPP92_008594</name>
</gene>
<dbReference type="OrthoDB" id="3945418at2759"/>
<evidence type="ECO:0000313" key="1">
    <source>
        <dbReference type="EMBL" id="KAG0484515.1"/>
    </source>
</evidence>
<organism evidence="1 2">
    <name type="scientific">Vanilla planifolia</name>
    <name type="common">Vanilla</name>
    <dbReference type="NCBI Taxonomy" id="51239"/>
    <lineage>
        <taxon>Eukaryota</taxon>
        <taxon>Viridiplantae</taxon>
        <taxon>Streptophyta</taxon>
        <taxon>Embryophyta</taxon>
        <taxon>Tracheophyta</taxon>
        <taxon>Spermatophyta</taxon>
        <taxon>Magnoliopsida</taxon>
        <taxon>Liliopsida</taxon>
        <taxon>Asparagales</taxon>
        <taxon>Orchidaceae</taxon>
        <taxon>Vanilloideae</taxon>
        <taxon>Vanilleae</taxon>
        <taxon>Vanilla</taxon>
    </lineage>
</organism>